<organism evidence="13 14">
    <name type="scientific">Penaeus vannamei</name>
    <name type="common">Whiteleg shrimp</name>
    <name type="synonym">Litopenaeus vannamei</name>
    <dbReference type="NCBI Taxonomy" id="6689"/>
    <lineage>
        <taxon>Eukaryota</taxon>
        <taxon>Metazoa</taxon>
        <taxon>Ecdysozoa</taxon>
        <taxon>Arthropoda</taxon>
        <taxon>Crustacea</taxon>
        <taxon>Multicrustacea</taxon>
        <taxon>Malacostraca</taxon>
        <taxon>Eumalacostraca</taxon>
        <taxon>Eucarida</taxon>
        <taxon>Decapoda</taxon>
        <taxon>Dendrobranchiata</taxon>
        <taxon>Penaeoidea</taxon>
        <taxon>Penaeidae</taxon>
        <taxon>Penaeus</taxon>
    </lineage>
</organism>
<keyword evidence="5 12" id="KW-0812">Transmembrane</keyword>
<evidence type="ECO:0000256" key="5">
    <source>
        <dbReference type="ARBA" id="ARBA00022692"/>
    </source>
</evidence>
<dbReference type="PANTHER" id="PTHR42985:SF40">
    <property type="entry name" value="LD47995P-RELATED"/>
    <property type="match status" value="1"/>
</dbReference>
<dbReference type="Gene3D" id="1.20.1730.10">
    <property type="entry name" value="Sodium/glucose cotransporter"/>
    <property type="match status" value="2"/>
</dbReference>
<accession>A0A3R7MG52</accession>
<dbReference type="Proteomes" id="UP000283509">
    <property type="component" value="Unassembled WGS sequence"/>
</dbReference>
<feature type="transmembrane region" description="Helical" evidence="12">
    <location>
        <begin position="77"/>
        <end position="99"/>
    </location>
</feature>
<evidence type="ECO:0000256" key="8">
    <source>
        <dbReference type="ARBA" id="ARBA00023065"/>
    </source>
</evidence>
<dbReference type="GO" id="GO:0006814">
    <property type="term" value="P:sodium ion transport"/>
    <property type="evidence" value="ECO:0007669"/>
    <property type="project" value="UniProtKB-KW"/>
</dbReference>
<evidence type="ECO:0000256" key="4">
    <source>
        <dbReference type="ARBA" id="ARBA00022475"/>
    </source>
</evidence>
<reference evidence="13 14" key="1">
    <citation type="submission" date="2018-04" db="EMBL/GenBank/DDBJ databases">
        <authorList>
            <person name="Zhang X."/>
            <person name="Yuan J."/>
            <person name="Li F."/>
            <person name="Xiang J."/>
        </authorList>
    </citation>
    <scope>NUCLEOTIDE SEQUENCE [LARGE SCALE GENOMIC DNA]</scope>
    <source>
        <tissue evidence="13">Muscle</tissue>
    </source>
</reference>
<dbReference type="STRING" id="6689.A0A3R7MG52"/>
<feature type="transmembrane region" description="Helical" evidence="12">
    <location>
        <begin position="316"/>
        <end position="342"/>
    </location>
</feature>
<keyword evidence="9 12" id="KW-0472">Membrane</keyword>
<keyword evidence="4" id="KW-1003">Cell membrane</keyword>
<comment type="subcellular location">
    <subcellularLocation>
        <location evidence="1">Cell membrane</location>
        <topology evidence="1">Multi-pass membrane protein</topology>
    </subcellularLocation>
</comment>
<feature type="transmembrane region" description="Helical" evidence="12">
    <location>
        <begin position="6"/>
        <end position="27"/>
    </location>
</feature>
<feature type="transmembrane region" description="Helical" evidence="12">
    <location>
        <begin position="272"/>
        <end position="296"/>
    </location>
</feature>
<evidence type="ECO:0000256" key="2">
    <source>
        <dbReference type="ARBA" id="ARBA00006434"/>
    </source>
</evidence>
<reference evidence="13 14" key="2">
    <citation type="submission" date="2019-01" db="EMBL/GenBank/DDBJ databases">
        <title>The decoding of complex shrimp genome reveals the adaptation for benthos swimmer, frequently molting mechanism and breeding impact on genome.</title>
        <authorList>
            <person name="Sun Y."/>
            <person name="Gao Y."/>
            <person name="Yu Y."/>
        </authorList>
    </citation>
    <scope>NUCLEOTIDE SEQUENCE [LARGE SCALE GENOMIC DNA]</scope>
    <source>
        <tissue evidence="13">Muscle</tissue>
    </source>
</reference>
<gene>
    <name evidence="13" type="ORF">C7M84_000465</name>
</gene>
<feature type="transmembrane region" description="Helical" evidence="12">
    <location>
        <begin position="155"/>
        <end position="175"/>
    </location>
</feature>
<keyword evidence="10" id="KW-0739">Sodium transport</keyword>
<feature type="transmembrane region" description="Helical" evidence="12">
    <location>
        <begin position="551"/>
        <end position="572"/>
    </location>
</feature>
<evidence type="ECO:0000256" key="11">
    <source>
        <dbReference type="RuleBase" id="RU362091"/>
    </source>
</evidence>
<dbReference type="NCBIfam" id="TIGR00813">
    <property type="entry name" value="sss"/>
    <property type="match status" value="1"/>
</dbReference>
<evidence type="ECO:0000256" key="6">
    <source>
        <dbReference type="ARBA" id="ARBA00022989"/>
    </source>
</evidence>
<dbReference type="InterPro" id="IPR001734">
    <property type="entry name" value="Na/solute_symporter"/>
</dbReference>
<name>A0A3R7MG52_PENVA</name>
<dbReference type="PROSITE" id="PS50283">
    <property type="entry name" value="NA_SOLUT_SYMP_3"/>
    <property type="match status" value="1"/>
</dbReference>
<evidence type="ECO:0000256" key="1">
    <source>
        <dbReference type="ARBA" id="ARBA00004651"/>
    </source>
</evidence>
<evidence type="ECO:0000256" key="12">
    <source>
        <dbReference type="SAM" id="Phobius"/>
    </source>
</evidence>
<feature type="transmembrane region" description="Helical" evidence="12">
    <location>
        <begin position="466"/>
        <end position="486"/>
    </location>
</feature>
<evidence type="ECO:0000313" key="13">
    <source>
        <dbReference type="EMBL" id="ROT80798.1"/>
    </source>
</evidence>
<feature type="transmembrane region" description="Helical" evidence="12">
    <location>
        <begin position="47"/>
        <end position="65"/>
    </location>
</feature>
<feature type="transmembrane region" description="Helical" evidence="12">
    <location>
        <begin position="119"/>
        <end position="143"/>
    </location>
</feature>
<evidence type="ECO:0000256" key="7">
    <source>
        <dbReference type="ARBA" id="ARBA00023053"/>
    </source>
</evidence>
<dbReference type="PANTHER" id="PTHR42985">
    <property type="entry name" value="SODIUM-COUPLED MONOCARBOXYLATE TRANSPORTER"/>
    <property type="match status" value="1"/>
</dbReference>
<proteinExistence type="inferred from homology"/>
<keyword evidence="8" id="KW-0406">Ion transport</keyword>
<dbReference type="InterPro" id="IPR051163">
    <property type="entry name" value="Sodium:Solute_Symporter_SSF"/>
</dbReference>
<sequence length="614" mass="66491">MGLGIVDILFLTLSVLVSAVIGLYQGYVGRRATPEGYLMGSRKMRPLPLAMSMMVGTVSAITIMGNAGEMYAYGTQLWIMDLGILLALVIIAKVMIPIIHPMEVVSLYEYIEKRFNAKWLRQATVVLQLVGGYFFMGFLLYPASIALQAFTGLDILLNIFIMGATCTFYSAIGGVKAVVYTDVFQAVVMVVGVFAIVIIGSVNVGGLDVVWDIAYHHNRTELFNLDLDPYQRHSFWLCIILGFFFTLGTYGVNQSQTQRFFSTKSVQDAQKVIYFAAFGMLFLRALIHLAGLAIYAHFHQCDPLARPGAGEPAYVVILYVLTVLTRVPGLAGIFVAAIYAAVLTVSTQLNSMTALLWADFLKPHPFFASFSDVKAGALQKIIDTPIQTASFPFYVPRNTHNTSLFPHHLLSSPPLGYRGHCPGSGGVDAGRSFLRALFAITGALSGPLIGLFTVALFLPWVNLKGASSGFFISIILSVWLAIGQLLNQTQEPFLTMSQEGCPVTNATTIAVNATTLAVTESTSIASVTDATTEVSLPNEGHGARGIYGISYCLNSFLGVVICIVVATVVTAATDDVDQSLVNGAAWRLFERLAILRGRESPLKKSSRKPPGLRA</sequence>
<feature type="transmembrane region" description="Helical" evidence="12">
    <location>
        <begin position="436"/>
        <end position="460"/>
    </location>
</feature>
<keyword evidence="14" id="KW-1185">Reference proteome</keyword>
<evidence type="ECO:0008006" key="15">
    <source>
        <dbReference type="Google" id="ProtNLM"/>
    </source>
</evidence>
<comment type="caution">
    <text evidence="13">The sequence shown here is derived from an EMBL/GenBank/DDBJ whole genome shotgun (WGS) entry which is preliminary data.</text>
</comment>
<evidence type="ECO:0000256" key="3">
    <source>
        <dbReference type="ARBA" id="ARBA00022448"/>
    </source>
</evidence>
<feature type="transmembrane region" description="Helical" evidence="12">
    <location>
        <begin position="187"/>
        <end position="214"/>
    </location>
</feature>
<dbReference type="AlphaFoldDB" id="A0A3R7MG52"/>
<evidence type="ECO:0000256" key="10">
    <source>
        <dbReference type="ARBA" id="ARBA00023201"/>
    </source>
</evidence>
<comment type="similarity">
    <text evidence="2 11">Belongs to the sodium:solute symporter (SSF) (TC 2.A.21) family.</text>
</comment>
<keyword evidence="6 12" id="KW-1133">Transmembrane helix</keyword>
<feature type="transmembrane region" description="Helical" evidence="12">
    <location>
        <begin position="234"/>
        <end position="252"/>
    </location>
</feature>
<evidence type="ECO:0000313" key="14">
    <source>
        <dbReference type="Proteomes" id="UP000283509"/>
    </source>
</evidence>
<dbReference type="InterPro" id="IPR038377">
    <property type="entry name" value="Na/Glc_symporter_sf"/>
</dbReference>
<dbReference type="EMBL" id="QCYY01001068">
    <property type="protein sequence ID" value="ROT80798.1"/>
    <property type="molecule type" value="Genomic_DNA"/>
</dbReference>
<evidence type="ECO:0000256" key="9">
    <source>
        <dbReference type="ARBA" id="ARBA00023136"/>
    </source>
</evidence>
<protein>
    <recommendedName>
        <fullName evidence="15">Sodium-coupled monocarboxylate transporter 1</fullName>
    </recommendedName>
</protein>
<keyword evidence="7" id="KW-0915">Sodium</keyword>
<keyword evidence="3" id="KW-0813">Transport</keyword>
<dbReference type="Pfam" id="PF00474">
    <property type="entry name" value="SSF"/>
    <property type="match status" value="1"/>
</dbReference>
<dbReference type="OrthoDB" id="6132759at2759"/>
<dbReference type="GO" id="GO:0005886">
    <property type="term" value="C:plasma membrane"/>
    <property type="evidence" value="ECO:0007669"/>
    <property type="project" value="UniProtKB-SubCell"/>
</dbReference>
<dbReference type="GO" id="GO:0015293">
    <property type="term" value="F:symporter activity"/>
    <property type="evidence" value="ECO:0007669"/>
    <property type="project" value="TreeGrafter"/>
</dbReference>